<gene>
    <name evidence="1" type="ORF">LPJ66_008808</name>
</gene>
<dbReference type="EMBL" id="JANBPG010001858">
    <property type="protein sequence ID" value="KAJ1887986.1"/>
    <property type="molecule type" value="Genomic_DNA"/>
</dbReference>
<comment type="caution">
    <text evidence="1">The sequence shown here is derived from an EMBL/GenBank/DDBJ whole genome shotgun (WGS) entry which is preliminary data.</text>
</comment>
<accession>A0ACC1I8N8</accession>
<name>A0ACC1I8N8_9FUNG</name>
<reference evidence="1" key="1">
    <citation type="submission" date="2022-07" db="EMBL/GenBank/DDBJ databases">
        <title>Phylogenomic reconstructions and comparative analyses of Kickxellomycotina fungi.</title>
        <authorList>
            <person name="Reynolds N.K."/>
            <person name="Stajich J.E."/>
            <person name="Barry K."/>
            <person name="Grigoriev I.V."/>
            <person name="Crous P."/>
            <person name="Smith M.E."/>
        </authorList>
    </citation>
    <scope>NUCLEOTIDE SEQUENCE</scope>
    <source>
        <strain evidence="1">Benny 63K</strain>
    </source>
</reference>
<dbReference type="Proteomes" id="UP001150581">
    <property type="component" value="Unassembled WGS sequence"/>
</dbReference>
<protein>
    <submittedName>
        <fullName evidence="1">Uncharacterized protein</fullName>
    </submittedName>
</protein>
<keyword evidence="2" id="KW-1185">Reference proteome</keyword>
<evidence type="ECO:0000313" key="2">
    <source>
        <dbReference type="Proteomes" id="UP001150581"/>
    </source>
</evidence>
<organism evidence="1 2">
    <name type="scientific">Kickxella alabastrina</name>
    <dbReference type="NCBI Taxonomy" id="61397"/>
    <lineage>
        <taxon>Eukaryota</taxon>
        <taxon>Fungi</taxon>
        <taxon>Fungi incertae sedis</taxon>
        <taxon>Zoopagomycota</taxon>
        <taxon>Kickxellomycotina</taxon>
        <taxon>Kickxellomycetes</taxon>
        <taxon>Kickxellales</taxon>
        <taxon>Kickxellaceae</taxon>
        <taxon>Kickxella</taxon>
    </lineage>
</organism>
<proteinExistence type="predicted"/>
<evidence type="ECO:0000313" key="1">
    <source>
        <dbReference type="EMBL" id="KAJ1887986.1"/>
    </source>
</evidence>
<sequence>MGVAMANLELALSAADAAQTDSLATHAEAKRKAKSKAKRKAKHKAEAAHSKVIELYYKLANTSCAAIQLAVKNTTDRQRMAAINGHLDAAKQQNRLLLEQVQVLQRGANKHVHNFNEIHDELPCLRKVVTNYKMAAAGGHHVWIYCGATLCAATASELARC</sequence>